<protein>
    <submittedName>
        <fullName evidence="2">Putative transmembrane protein</fullName>
    </submittedName>
</protein>
<dbReference type="STRING" id="471853.Bcav_2730"/>
<reference evidence="2 3" key="1">
    <citation type="journal article" date="2009" name="Stand. Genomic Sci.">
        <title>Complete genome sequence of Beutenbergia cavernae type strain (HKI 0122).</title>
        <authorList>
            <person name="Land M."/>
            <person name="Pukall R."/>
            <person name="Abt B."/>
            <person name="Goker M."/>
            <person name="Rohde M."/>
            <person name="Glavina Del Rio T."/>
            <person name="Tice H."/>
            <person name="Copeland A."/>
            <person name="Cheng J.F."/>
            <person name="Lucas S."/>
            <person name="Chen F."/>
            <person name="Nolan M."/>
            <person name="Bruce D."/>
            <person name="Goodwin L."/>
            <person name="Pitluck S."/>
            <person name="Ivanova N."/>
            <person name="Mavromatis K."/>
            <person name="Ovchinnikova G."/>
            <person name="Pati A."/>
            <person name="Chen A."/>
            <person name="Palaniappan K."/>
            <person name="Hauser L."/>
            <person name="Chang Y.J."/>
            <person name="Jefferies C.C."/>
            <person name="Saunders E."/>
            <person name="Brettin T."/>
            <person name="Detter J.C."/>
            <person name="Han C."/>
            <person name="Chain P."/>
            <person name="Bristow J."/>
            <person name="Eisen J.A."/>
            <person name="Markowitz V."/>
            <person name="Hugenholtz P."/>
            <person name="Kyrpides N.C."/>
            <person name="Klenk H.P."/>
            <person name="Lapidus A."/>
        </authorList>
    </citation>
    <scope>NUCLEOTIDE SEQUENCE [LARGE SCALE GENOMIC DNA]</scope>
    <source>
        <strain evidence="3">ATCC BAA-8 / DSM 12333 / NBRC 16432</strain>
    </source>
</reference>
<gene>
    <name evidence="2" type="ordered locus">Bcav_2730</name>
</gene>
<feature type="transmembrane region" description="Helical" evidence="1">
    <location>
        <begin position="103"/>
        <end position="124"/>
    </location>
</feature>
<proteinExistence type="predicted"/>
<keyword evidence="1 2" id="KW-0812">Transmembrane</keyword>
<feature type="transmembrane region" description="Helical" evidence="1">
    <location>
        <begin position="46"/>
        <end position="65"/>
    </location>
</feature>
<feature type="transmembrane region" description="Helical" evidence="1">
    <location>
        <begin position="77"/>
        <end position="97"/>
    </location>
</feature>
<sequence length="138" mass="13877">MSTPPHAASGVAVARGAVALAAALDVVCVLVFVVAGRRTHAEAGTLVGTLEVAWPFLAGLGLGWLLSRAWRAPLRPIPTGVVIWAATLLAGLALRGLSGGGLALPFVLVATAVLAVLVIGWRLVAAAVVRRRPGAAAP</sequence>
<dbReference type="AlphaFoldDB" id="C5BY75"/>
<dbReference type="Proteomes" id="UP000007962">
    <property type="component" value="Chromosome"/>
</dbReference>
<keyword evidence="1" id="KW-0472">Membrane</keyword>
<dbReference type="InterPro" id="IPR021414">
    <property type="entry name" value="DUF3054"/>
</dbReference>
<dbReference type="RefSeq" id="WP_015883215.1">
    <property type="nucleotide sequence ID" value="NC_012669.1"/>
</dbReference>
<dbReference type="EMBL" id="CP001618">
    <property type="protein sequence ID" value="ACQ80975.1"/>
    <property type="molecule type" value="Genomic_DNA"/>
</dbReference>
<feature type="transmembrane region" description="Helical" evidence="1">
    <location>
        <begin position="12"/>
        <end position="34"/>
    </location>
</feature>
<organism evidence="2 3">
    <name type="scientific">Beutenbergia cavernae (strain ATCC BAA-8 / DSM 12333 / CCUG 43141 / JCM 11478 / NBRC 16432 / NCIMB 13614 / HKI 0122)</name>
    <dbReference type="NCBI Taxonomy" id="471853"/>
    <lineage>
        <taxon>Bacteria</taxon>
        <taxon>Bacillati</taxon>
        <taxon>Actinomycetota</taxon>
        <taxon>Actinomycetes</taxon>
        <taxon>Micrococcales</taxon>
        <taxon>Beutenbergiaceae</taxon>
        <taxon>Beutenbergia</taxon>
    </lineage>
</organism>
<accession>C5BY75</accession>
<keyword evidence="1" id="KW-1133">Transmembrane helix</keyword>
<dbReference type="HOGENOM" id="CLU_089113_3_0_11"/>
<dbReference type="KEGG" id="bcv:Bcav_2730"/>
<name>C5BY75_BEUC1</name>
<evidence type="ECO:0000313" key="2">
    <source>
        <dbReference type="EMBL" id="ACQ80975.1"/>
    </source>
</evidence>
<evidence type="ECO:0000313" key="3">
    <source>
        <dbReference type="Proteomes" id="UP000007962"/>
    </source>
</evidence>
<dbReference type="OrthoDB" id="3698172at2"/>
<keyword evidence="3" id="KW-1185">Reference proteome</keyword>
<evidence type="ECO:0000256" key="1">
    <source>
        <dbReference type="SAM" id="Phobius"/>
    </source>
</evidence>
<dbReference type="Pfam" id="PF11255">
    <property type="entry name" value="DUF3054"/>
    <property type="match status" value="1"/>
</dbReference>